<organism evidence="2 3">
    <name type="scientific">Dictyobacter formicarum</name>
    <dbReference type="NCBI Taxonomy" id="2778368"/>
    <lineage>
        <taxon>Bacteria</taxon>
        <taxon>Bacillati</taxon>
        <taxon>Chloroflexota</taxon>
        <taxon>Ktedonobacteria</taxon>
        <taxon>Ktedonobacterales</taxon>
        <taxon>Dictyobacteraceae</taxon>
        <taxon>Dictyobacter</taxon>
    </lineage>
</organism>
<sequence length="463" mass="53105">MTNNNQPLQSEQGGSHPESQRRQTIATLFGARSFELIDWRRLLQDGVLVRLHIRRCRFSTRLVLEDIGVRVEDETVREKLSRWLVLGEKRLLPIAYMKALARIESGARHALKERSFRTELGAFVPSSAYVAWRDATESLKVQYDALRDDIVANHRILTRQVLAEYEVIAADTYRRLRGTHPELITETQERFVATYCNRISAQIPSPEHIRETFDFRYVLIDSFSQLGPTGVNHDVSDDHEREDDGDSFSVDLARSQAQGREWQRSVLEHDLRMHAQERVDSALDSFLSSVVSQLRHLTYTVACDVLATLQRRSGESFAYQSVRQLDNLLTQVRALNFYGDAEIDRIMDQIQEIVEETPAERQYSLADIERTLRAIATVTRSTLLDLEEEPRLAREIAIPDVPTETAVRQARAELGLELDATQFTLAAQVRAETRARRAEIGEYGMQSLWSTIEDETPRTHRTA</sequence>
<evidence type="ECO:0000313" key="3">
    <source>
        <dbReference type="Proteomes" id="UP000635565"/>
    </source>
</evidence>
<reference evidence="2 3" key="1">
    <citation type="journal article" date="2021" name="Int. J. Syst. Evol. Microbiol.">
        <title>Reticulibacter mediterranei gen. nov., sp. nov., within the new family Reticulibacteraceae fam. nov., and Ktedonospora formicarum gen. nov., sp. nov., Ktedonobacter robiniae sp. nov., Dictyobacter formicarum sp. nov. and Dictyobacter arantiisoli sp. nov., belonging to the class Ktedonobacteria.</title>
        <authorList>
            <person name="Yabe S."/>
            <person name="Zheng Y."/>
            <person name="Wang C.M."/>
            <person name="Sakai Y."/>
            <person name="Abe K."/>
            <person name="Yokota A."/>
            <person name="Donadio S."/>
            <person name="Cavaletti L."/>
            <person name="Monciardini P."/>
        </authorList>
    </citation>
    <scope>NUCLEOTIDE SEQUENCE [LARGE SCALE GENOMIC DNA]</scope>
    <source>
        <strain evidence="2 3">SOSP1-9</strain>
    </source>
</reference>
<dbReference type="RefSeq" id="WP_201359984.1">
    <property type="nucleotide sequence ID" value="NZ_BNJJ01000001.1"/>
</dbReference>
<dbReference type="EMBL" id="BNJJ01000001">
    <property type="protein sequence ID" value="GHO82291.1"/>
    <property type="molecule type" value="Genomic_DNA"/>
</dbReference>
<evidence type="ECO:0000313" key="2">
    <source>
        <dbReference type="EMBL" id="GHO82291.1"/>
    </source>
</evidence>
<protein>
    <recommendedName>
        <fullName evidence="4">DUF3375 domain-containing protein</fullName>
    </recommendedName>
</protein>
<comment type="caution">
    <text evidence="2">The sequence shown here is derived from an EMBL/GenBank/DDBJ whole genome shotgun (WGS) entry which is preliminary data.</text>
</comment>
<feature type="compositionally biased region" description="Polar residues" evidence="1">
    <location>
        <begin position="1"/>
        <end position="13"/>
    </location>
</feature>
<accession>A0ABQ3VAP7</accession>
<feature type="region of interest" description="Disordered" evidence="1">
    <location>
        <begin position="1"/>
        <end position="21"/>
    </location>
</feature>
<evidence type="ECO:0000256" key="1">
    <source>
        <dbReference type="SAM" id="MobiDB-lite"/>
    </source>
</evidence>
<evidence type="ECO:0008006" key="4">
    <source>
        <dbReference type="Google" id="ProtNLM"/>
    </source>
</evidence>
<gene>
    <name evidence="2" type="ORF">KSZ_02970</name>
</gene>
<dbReference type="Proteomes" id="UP000635565">
    <property type="component" value="Unassembled WGS sequence"/>
</dbReference>
<name>A0ABQ3VAP7_9CHLR</name>
<proteinExistence type="predicted"/>
<keyword evidence="3" id="KW-1185">Reference proteome</keyword>